<evidence type="ECO:0000313" key="3">
    <source>
        <dbReference type="Proteomes" id="UP001589833"/>
    </source>
</evidence>
<dbReference type="RefSeq" id="WP_273847939.1">
    <property type="nucleotide sequence ID" value="NZ_JAQQWT010000041.1"/>
</dbReference>
<feature type="transmembrane region" description="Helical" evidence="1">
    <location>
        <begin position="207"/>
        <end position="228"/>
    </location>
</feature>
<proteinExistence type="predicted"/>
<accession>A0ABV6NJF0</accession>
<keyword evidence="1" id="KW-0472">Membrane</keyword>
<keyword evidence="3" id="KW-1185">Reference proteome</keyword>
<dbReference type="EMBL" id="JBHLTR010000043">
    <property type="protein sequence ID" value="MFC0560814.1"/>
    <property type="molecule type" value="Genomic_DNA"/>
</dbReference>
<feature type="transmembrane region" description="Helical" evidence="1">
    <location>
        <begin position="137"/>
        <end position="161"/>
    </location>
</feature>
<protein>
    <submittedName>
        <fullName evidence="2">ABC transporter permease</fullName>
    </submittedName>
</protein>
<organism evidence="2 3">
    <name type="scientific">Halalkalibacter alkalisediminis</name>
    <dbReference type="NCBI Taxonomy" id="935616"/>
    <lineage>
        <taxon>Bacteria</taxon>
        <taxon>Bacillati</taxon>
        <taxon>Bacillota</taxon>
        <taxon>Bacilli</taxon>
        <taxon>Bacillales</taxon>
        <taxon>Bacillaceae</taxon>
        <taxon>Halalkalibacter</taxon>
    </lineage>
</organism>
<comment type="caution">
    <text evidence="2">The sequence shown here is derived from an EMBL/GenBank/DDBJ whole genome shotgun (WGS) entry which is preliminary data.</text>
</comment>
<dbReference type="Proteomes" id="UP001589833">
    <property type="component" value="Unassembled WGS sequence"/>
</dbReference>
<feature type="transmembrane region" description="Helical" evidence="1">
    <location>
        <begin position="50"/>
        <end position="73"/>
    </location>
</feature>
<sequence length="236" mass="27280">MILNGLKMELLKLRRSHVFWLIVLIPLLFTAANGSLYFGSSQAGLDILRIVTFQIFLLFIYPLLMTFVISIIVQMERKHDGIKNILLSPIQKWQMYVNKVLLLFLLNMIILTVSYAVLFIMTMIFDLHTSLQFFDEFTRFSSMLLAGTLICSIQLLVTIYFSRIIMPIIFAILLTITGAFAATHPVFSHFHLWSYPVRALYNGYNLYTLSIVSFLLLLIFTLIGVYLFPRKAMVSR</sequence>
<reference evidence="2 3" key="1">
    <citation type="submission" date="2024-09" db="EMBL/GenBank/DDBJ databases">
        <authorList>
            <person name="Sun Q."/>
            <person name="Mori K."/>
        </authorList>
    </citation>
    <scope>NUCLEOTIDE SEQUENCE [LARGE SCALE GENOMIC DNA]</scope>
    <source>
        <strain evidence="2 3">NCAIM B.02301</strain>
    </source>
</reference>
<dbReference type="Pfam" id="PF12730">
    <property type="entry name" value="ABC2_membrane_4"/>
    <property type="match status" value="1"/>
</dbReference>
<keyword evidence="1" id="KW-0812">Transmembrane</keyword>
<feature type="transmembrane region" description="Helical" evidence="1">
    <location>
        <begin position="100"/>
        <end position="125"/>
    </location>
</feature>
<keyword evidence="1" id="KW-1133">Transmembrane helix</keyword>
<evidence type="ECO:0000313" key="2">
    <source>
        <dbReference type="EMBL" id="MFC0560814.1"/>
    </source>
</evidence>
<feature type="transmembrane region" description="Helical" evidence="1">
    <location>
        <begin position="168"/>
        <end position="187"/>
    </location>
</feature>
<name>A0ABV6NJF0_9BACI</name>
<evidence type="ECO:0000256" key="1">
    <source>
        <dbReference type="SAM" id="Phobius"/>
    </source>
</evidence>
<gene>
    <name evidence="2" type="ORF">ACFFH4_17765</name>
</gene>